<dbReference type="EMBL" id="CP134890">
    <property type="protein sequence ID" value="WNM22587.1"/>
    <property type="molecule type" value="Genomic_DNA"/>
</dbReference>
<feature type="domain" description="Ig-like" evidence="2">
    <location>
        <begin position="152"/>
        <end position="238"/>
    </location>
</feature>
<keyword evidence="1" id="KW-0732">Signal</keyword>
<dbReference type="RefSeq" id="WP_313322520.1">
    <property type="nucleotide sequence ID" value="NZ_CP134878.1"/>
</dbReference>
<dbReference type="KEGG" id="fcj:RN605_04300"/>
<accession>A0AA96J544</accession>
<feature type="signal peptide" evidence="1">
    <location>
        <begin position="1"/>
        <end position="20"/>
    </location>
</feature>
<accession>A0AA96EZH0</accession>
<evidence type="ECO:0000313" key="4">
    <source>
        <dbReference type="EMBL" id="WNM22587.1"/>
    </source>
</evidence>
<evidence type="ECO:0000259" key="2">
    <source>
        <dbReference type="Pfam" id="PF19081"/>
    </source>
</evidence>
<keyword evidence="5" id="KW-1185">Reference proteome</keyword>
<sequence length="928" mass="97865">MKKIALYFLLFFVWTFSSHAQCTISGSPINSGTLNPTLCTSFVGCTTVYIGDGINPTTLVMTANFDLTCLGSIQFIVRNNANIDFSTGNYDLTLAANSSIVIEAGGSIGAGSNCSASDLIKIGTIKVASCNGGGGAETDFPGLISGGGYNTVNATATAICGSGSSIITAQKNPVPTSSTTYKFYTVASGGSPVFSSTVSSSPYVATYTTPTLSTSTTYYVEATTGSVTTPRRAVSVSVVSLPSAPAVTISHPTCSTATGIITINTPTGSGMTYSINGSTYANTSGVFNNVASANYNVTAKNSSGCISAITIATVNTQPVSPVQPLINSITQPDCTSTLGSFVISNYNASYSYAISPSTGVTRSGNTVTAPAGSYNVTATLSSCSSIPSATITINSQRVNTWNGTSWSLGIPSSLDRIVFNGNYSSLSNVVGCACTVNSGNVVFNSGNSLIITNEVTVSGGSLTFENDASLVQINNSSVNSGSIIYKRRTTPLKQYDYTYWSSPVANASLSQLATNSLFYSFDPNINNWVYQASGAIMAQGKGYIGRAPSGLNYAASNQQVVTNFNGVPNNGIINPTIVKSATSGHNLIGNPYSSAIDIDLFLTNSTNDAIFNSTIYLWTHNTAITNNVYTADDYAKYNLTGGVKTASAASTGGATPTGKVAAGQGFFIEAKSSLANGNYSARFDNSMRISGNNNQFFRTASPEKHRFWVSINSPQGAFNEMLVGYVEGATNDFDSKYDGKTMQTNNSVFIAMPLNDLSLAIQAKALPFSSQDIIPFIYSTTINGTLSINLENFDGLFSNQDIYLLDKFTNAYHNLKDSNYTFTTSSGTFNNRFEIRFISNALGVTNPNSTENSIKIISNNNSLLVLSSNEKIEKVVIYDLLGKLVYATLNDLDRNEFNTGELNISPQVLLVKVLLSNGVIVSQKAIIK</sequence>
<evidence type="ECO:0000313" key="3">
    <source>
        <dbReference type="EMBL" id="WNM18536.1"/>
    </source>
</evidence>
<evidence type="ECO:0000313" key="5">
    <source>
        <dbReference type="Proteomes" id="UP001304515"/>
    </source>
</evidence>
<reference evidence="4 5" key="1">
    <citation type="submission" date="2023-09" db="EMBL/GenBank/DDBJ databases">
        <title>Flavobacterium sp. a novel bacteria isolate from Pepper rhizosphere.</title>
        <authorList>
            <person name="Peng Y."/>
            <person name="Lee J."/>
        </authorList>
    </citation>
    <scope>NUCLEOTIDE SEQUENCE [LARGE SCALE GENOMIC DNA]</scope>
    <source>
        <strain evidence="3">PMR2A8</strain>
        <strain evidence="4 5">PMTSA4</strain>
    </source>
</reference>
<dbReference type="Pfam" id="PF19081">
    <property type="entry name" value="Ig_7"/>
    <property type="match status" value="1"/>
</dbReference>
<dbReference type="InterPro" id="IPR044023">
    <property type="entry name" value="Ig_7"/>
</dbReference>
<organism evidence="4 5">
    <name type="scientific">Flavobacterium capsici</name>
    <dbReference type="NCBI Taxonomy" id="3075618"/>
    <lineage>
        <taxon>Bacteria</taxon>
        <taxon>Pseudomonadati</taxon>
        <taxon>Bacteroidota</taxon>
        <taxon>Flavobacteriia</taxon>
        <taxon>Flavobacteriales</taxon>
        <taxon>Flavobacteriaceae</taxon>
        <taxon>Flavobacterium</taxon>
    </lineage>
</organism>
<proteinExistence type="predicted"/>
<feature type="chain" id="PRO_5044705440" description="Ig-like domain-containing protein" evidence="1">
    <location>
        <begin position="21"/>
        <end position="928"/>
    </location>
</feature>
<name>A0AA96J544_9FLAO</name>
<dbReference type="Proteomes" id="UP001304515">
    <property type="component" value="Chromosome"/>
</dbReference>
<dbReference type="AlphaFoldDB" id="A0AA96J544"/>
<protein>
    <recommendedName>
        <fullName evidence="2">Ig-like domain-containing protein</fullName>
    </recommendedName>
</protein>
<dbReference type="EMBL" id="CP134878">
    <property type="protein sequence ID" value="WNM18536.1"/>
    <property type="molecule type" value="Genomic_DNA"/>
</dbReference>
<evidence type="ECO:0000256" key="1">
    <source>
        <dbReference type="SAM" id="SignalP"/>
    </source>
</evidence>
<gene>
    <name evidence="4" type="ORF">RN605_04300</name>
    <name evidence="3" type="ORF">RN608_11000</name>
</gene>